<reference evidence="3 4" key="1">
    <citation type="submission" date="2020-08" db="EMBL/GenBank/DDBJ databases">
        <title>Complete genome sequence of Entomobacter blattae G55GP.</title>
        <authorList>
            <person name="Poehlein A."/>
            <person name="Guzman J."/>
            <person name="Daniel R."/>
            <person name="Vilcinskas A."/>
        </authorList>
    </citation>
    <scope>NUCLEOTIDE SEQUENCE [LARGE SCALE GENOMIC DNA]</scope>
    <source>
        <strain evidence="3 4">G55GP</strain>
    </source>
</reference>
<evidence type="ECO:0000256" key="1">
    <source>
        <dbReference type="ARBA" id="ARBA00043967"/>
    </source>
</evidence>
<dbReference type="EMBL" id="CP060244">
    <property type="protein sequence ID" value="QNT78118.1"/>
    <property type="molecule type" value="Genomic_DNA"/>
</dbReference>
<dbReference type="PANTHER" id="PTHR30508">
    <property type="entry name" value="FES CLUSTER ASSEMBLY PROTEIN SUF"/>
    <property type="match status" value="1"/>
</dbReference>
<dbReference type="InterPro" id="IPR037284">
    <property type="entry name" value="SUF_FeS_clus_asmbl_SufBD_sf"/>
</dbReference>
<gene>
    <name evidence="3" type="primary">sufB_1</name>
    <name evidence="3" type="ORF">JGUZn3_08860</name>
</gene>
<dbReference type="InterPro" id="IPR000825">
    <property type="entry name" value="SUF_FeS_clus_asmbl_SufBD_core"/>
</dbReference>
<dbReference type="Pfam" id="PF01458">
    <property type="entry name" value="SUFBD_core"/>
    <property type="match status" value="1"/>
</dbReference>
<evidence type="ECO:0000259" key="2">
    <source>
        <dbReference type="Pfam" id="PF01458"/>
    </source>
</evidence>
<evidence type="ECO:0000313" key="3">
    <source>
        <dbReference type="EMBL" id="QNT78118.1"/>
    </source>
</evidence>
<name>A0A7H1NQQ8_9PROT</name>
<accession>A0A7H1NQQ8</accession>
<dbReference type="PANTHER" id="PTHR30508:SF1">
    <property type="entry name" value="UPF0051 PROTEIN ABCI8, CHLOROPLASTIC-RELATED"/>
    <property type="match status" value="1"/>
</dbReference>
<protein>
    <submittedName>
        <fullName evidence="3">FeS cluster assembly protein SufB</fullName>
    </submittedName>
</protein>
<organism evidence="3 4">
    <name type="scientific">Entomobacter blattae</name>
    <dbReference type="NCBI Taxonomy" id="2762277"/>
    <lineage>
        <taxon>Bacteria</taxon>
        <taxon>Pseudomonadati</taxon>
        <taxon>Pseudomonadota</taxon>
        <taxon>Alphaproteobacteria</taxon>
        <taxon>Acetobacterales</taxon>
        <taxon>Acetobacteraceae</taxon>
        <taxon>Entomobacter</taxon>
    </lineage>
</organism>
<dbReference type="SUPFAM" id="SSF101960">
    <property type="entry name" value="Stabilizer of iron transporter SufD"/>
    <property type="match status" value="1"/>
</dbReference>
<keyword evidence="4" id="KW-1185">Reference proteome</keyword>
<comment type="similarity">
    <text evidence="1">Belongs to the iron-sulfur cluster assembly SufBD family.</text>
</comment>
<feature type="domain" description="SUF system FeS cluster assembly SufBD core" evidence="2">
    <location>
        <begin position="2"/>
        <end position="74"/>
    </location>
</feature>
<sequence>MPKAANSRNFTQCDSLLIGSECGAHTVPYIKNRNMTSTIEHEATTSKISDEQMFYCRQRGLSEEDAIGLIVNGFCREVLKELPMEFAVEAQKLLEISLEGSVG</sequence>
<dbReference type="InterPro" id="IPR055346">
    <property type="entry name" value="Fe-S_cluster_assembly_SufBD"/>
</dbReference>
<dbReference type="Proteomes" id="UP000516349">
    <property type="component" value="Chromosome"/>
</dbReference>
<dbReference type="GO" id="GO:0016226">
    <property type="term" value="P:iron-sulfur cluster assembly"/>
    <property type="evidence" value="ECO:0007669"/>
    <property type="project" value="InterPro"/>
</dbReference>
<dbReference type="AlphaFoldDB" id="A0A7H1NQQ8"/>
<proteinExistence type="inferred from homology"/>
<evidence type="ECO:0000313" key="4">
    <source>
        <dbReference type="Proteomes" id="UP000516349"/>
    </source>
</evidence>
<dbReference type="KEGG" id="ebla:JGUZn3_08860"/>